<feature type="non-terminal residue" evidence="1">
    <location>
        <position position="83"/>
    </location>
</feature>
<organism evidence="1 2">
    <name type="scientific">Rhizopus stolonifer</name>
    <name type="common">Rhizopus nigricans</name>
    <dbReference type="NCBI Taxonomy" id="4846"/>
    <lineage>
        <taxon>Eukaryota</taxon>
        <taxon>Fungi</taxon>
        <taxon>Fungi incertae sedis</taxon>
        <taxon>Mucoromycota</taxon>
        <taxon>Mucoromycotina</taxon>
        <taxon>Mucoromycetes</taxon>
        <taxon>Mucorales</taxon>
        <taxon>Mucorineae</taxon>
        <taxon>Rhizopodaceae</taxon>
        <taxon>Rhizopus</taxon>
    </lineage>
</organism>
<dbReference type="EMBL" id="PJQM01005926">
    <property type="protein sequence ID" value="RCH80575.1"/>
    <property type="molecule type" value="Genomic_DNA"/>
</dbReference>
<name>A0A367ISB1_RHIST</name>
<dbReference type="AlphaFoldDB" id="A0A367ISB1"/>
<accession>A0A367ISB1</accession>
<evidence type="ECO:0000313" key="1">
    <source>
        <dbReference type="EMBL" id="RCH80575.1"/>
    </source>
</evidence>
<dbReference type="Proteomes" id="UP000253551">
    <property type="component" value="Unassembled WGS sequence"/>
</dbReference>
<evidence type="ECO:0000313" key="2">
    <source>
        <dbReference type="Proteomes" id="UP000253551"/>
    </source>
</evidence>
<proteinExistence type="predicted"/>
<keyword evidence="2" id="KW-1185">Reference proteome</keyword>
<protein>
    <submittedName>
        <fullName evidence="1">Uncharacterized protein</fullName>
    </submittedName>
</protein>
<reference evidence="1 2" key="1">
    <citation type="journal article" date="2018" name="G3 (Bethesda)">
        <title>Phylogenetic and Phylogenomic Definition of Rhizopus Species.</title>
        <authorList>
            <person name="Gryganskyi A.P."/>
            <person name="Golan J."/>
            <person name="Dolatabadi S."/>
            <person name="Mondo S."/>
            <person name="Robb S."/>
            <person name="Idnurm A."/>
            <person name="Muszewska A."/>
            <person name="Steczkiewicz K."/>
            <person name="Masonjones S."/>
            <person name="Liao H.L."/>
            <person name="Gajdeczka M.T."/>
            <person name="Anike F."/>
            <person name="Vuek A."/>
            <person name="Anishchenko I.M."/>
            <person name="Voigt K."/>
            <person name="de Hoog G.S."/>
            <person name="Smith M.E."/>
            <person name="Heitman J."/>
            <person name="Vilgalys R."/>
            <person name="Stajich J.E."/>
        </authorList>
    </citation>
    <scope>NUCLEOTIDE SEQUENCE [LARGE SCALE GENOMIC DNA]</scope>
    <source>
        <strain evidence="1 2">LSU 92-RS-03</strain>
    </source>
</reference>
<gene>
    <name evidence="1" type="ORF">CU098_008639</name>
</gene>
<comment type="caution">
    <text evidence="1">The sequence shown here is derived from an EMBL/GenBank/DDBJ whole genome shotgun (WGS) entry which is preliminary data.</text>
</comment>
<sequence length="83" mass="9459">MQNEKDSEYYDQNDLTIAPGDQFEKKSSCIENLEKISTLHTEKDIEHGEHMDRIETNVTLASMVELPETDNTFYSTIPDGGYG</sequence>